<proteinExistence type="inferred from homology"/>
<evidence type="ECO:0000313" key="10">
    <source>
        <dbReference type="Proteomes" id="UP000464389"/>
    </source>
</evidence>
<dbReference type="PANTHER" id="PTHR30251:SF7">
    <property type="entry name" value="FIMBRIAE CHAPARONE"/>
    <property type="match status" value="1"/>
</dbReference>
<dbReference type="InterPro" id="IPR001829">
    <property type="entry name" value="Pili_assmbl_chaperone_bac"/>
</dbReference>
<dbReference type="Gene3D" id="2.60.40.10">
    <property type="entry name" value="Immunoglobulins"/>
    <property type="match status" value="2"/>
</dbReference>
<dbReference type="EMBL" id="CP048111">
    <property type="protein sequence ID" value="QHS50218.1"/>
    <property type="molecule type" value="Genomic_DNA"/>
</dbReference>
<keyword evidence="9" id="KW-0614">Plasmid</keyword>
<evidence type="ECO:0000256" key="6">
    <source>
        <dbReference type="RuleBase" id="RU003918"/>
    </source>
</evidence>
<name>A0A6P1V7D6_9ENTR</name>
<evidence type="ECO:0000256" key="1">
    <source>
        <dbReference type="ARBA" id="ARBA00004418"/>
    </source>
</evidence>
<reference evidence="9 10" key="1">
    <citation type="submission" date="2020-01" db="EMBL/GenBank/DDBJ databases">
        <title>Bactrocera dorsalis gut bacteria genome.</title>
        <authorList>
            <person name="Zhang H."/>
            <person name="Cai Z."/>
        </authorList>
    </citation>
    <scope>NUCLEOTIDE SEQUENCE [LARGE SCALE GENOMIC DNA]</scope>
    <source>
        <strain evidence="9 10">BD177</strain>
        <plasmid evidence="9 10">unnamed3</plasmid>
    </source>
</reference>
<evidence type="ECO:0000256" key="3">
    <source>
        <dbReference type="ARBA" id="ARBA00022729"/>
    </source>
</evidence>
<keyword evidence="3" id="KW-0732">Signal</keyword>
<comment type="similarity">
    <text evidence="2 6">Belongs to the periplasmic pilus chaperone family.</text>
</comment>
<dbReference type="InterPro" id="IPR016148">
    <property type="entry name" value="Pili_assmbl_chaperone_C"/>
</dbReference>
<dbReference type="InterPro" id="IPR018046">
    <property type="entry name" value="Pili_assmbl_chaperone_CS"/>
</dbReference>
<dbReference type="GO" id="GO:0071555">
    <property type="term" value="P:cell wall organization"/>
    <property type="evidence" value="ECO:0007669"/>
    <property type="project" value="InterPro"/>
</dbReference>
<dbReference type="InterPro" id="IPR036316">
    <property type="entry name" value="Pili_assmbl_chap_C_dom_sf"/>
</dbReference>
<dbReference type="Pfam" id="PF02753">
    <property type="entry name" value="PapD_C"/>
    <property type="match status" value="1"/>
</dbReference>
<feature type="domain" description="Pili assembly chaperone C-terminal" evidence="8">
    <location>
        <begin position="182"/>
        <end position="237"/>
    </location>
</feature>
<comment type="subcellular location">
    <subcellularLocation>
        <location evidence="1 6">Periplasm</location>
    </subcellularLocation>
</comment>
<organism evidence="9 10">
    <name type="scientific">Klebsiella michiganensis</name>
    <dbReference type="NCBI Taxonomy" id="1134687"/>
    <lineage>
        <taxon>Bacteria</taxon>
        <taxon>Pseudomonadati</taxon>
        <taxon>Pseudomonadota</taxon>
        <taxon>Gammaproteobacteria</taxon>
        <taxon>Enterobacterales</taxon>
        <taxon>Enterobacteriaceae</taxon>
        <taxon>Klebsiella/Raoultella group</taxon>
        <taxon>Klebsiella</taxon>
    </lineage>
</organism>
<gene>
    <name evidence="9" type="ORF">GW952_31980</name>
</gene>
<keyword evidence="4" id="KW-0574">Periplasm</keyword>
<protein>
    <submittedName>
        <fullName evidence="9">Fimbria/pilus periplasmic chaperone</fullName>
    </submittedName>
</protein>
<dbReference type="InterPro" id="IPR016147">
    <property type="entry name" value="Pili_assmbl_chaperone_N"/>
</dbReference>
<evidence type="ECO:0000256" key="4">
    <source>
        <dbReference type="ARBA" id="ARBA00022764"/>
    </source>
</evidence>
<dbReference type="RefSeq" id="WP_162122955.1">
    <property type="nucleotide sequence ID" value="NZ_CP048111.1"/>
</dbReference>
<evidence type="ECO:0000256" key="5">
    <source>
        <dbReference type="ARBA" id="ARBA00023186"/>
    </source>
</evidence>
<dbReference type="InterPro" id="IPR050643">
    <property type="entry name" value="Periplasmic_pilus_chap"/>
</dbReference>
<evidence type="ECO:0000259" key="7">
    <source>
        <dbReference type="Pfam" id="PF00345"/>
    </source>
</evidence>
<dbReference type="InterPro" id="IPR013783">
    <property type="entry name" value="Ig-like_fold"/>
</dbReference>
<sequence>MRSYRLLSVFSKRILSGRRVYLILFLLARPAFAVVNVEGTRVIFNSGESVSSVNLINSGEMPALVQLWFDKGDILAAPESSKTPLIAIPPVFRLQPGELRDIKLQLVSRDKLPRDRETLYWLNIYQVPPNTLSQGAAKRVILPLRLRMKVFIRPASIFRPDETDGQRLQFRFKDNSRKMIIISNPSPWYMALSTLDVGNENTGGMMLAPGESKEVTLRNVINSAKVQYEVVNDNGSRWKCSGQVNQDTFSSAICS</sequence>
<dbReference type="PANTHER" id="PTHR30251">
    <property type="entry name" value="PILUS ASSEMBLY CHAPERONE"/>
    <property type="match status" value="1"/>
</dbReference>
<accession>A0A6P1V7D6</accession>
<keyword evidence="5 6" id="KW-0143">Chaperone</keyword>
<geneLocation type="plasmid" evidence="9">
    <name>unnamed3</name>
</geneLocation>
<dbReference type="SUPFAM" id="SSF49354">
    <property type="entry name" value="PapD-like"/>
    <property type="match status" value="1"/>
</dbReference>
<evidence type="ECO:0000259" key="8">
    <source>
        <dbReference type="Pfam" id="PF02753"/>
    </source>
</evidence>
<evidence type="ECO:0000256" key="2">
    <source>
        <dbReference type="ARBA" id="ARBA00007399"/>
    </source>
</evidence>
<dbReference type="Pfam" id="PF00345">
    <property type="entry name" value="PapD_N"/>
    <property type="match status" value="1"/>
</dbReference>
<dbReference type="GO" id="GO:0030288">
    <property type="term" value="C:outer membrane-bounded periplasmic space"/>
    <property type="evidence" value="ECO:0007669"/>
    <property type="project" value="InterPro"/>
</dbReference>
<dbReference type="PROSITE" id="PS00635">
    <property type="entry name" value="PILI_CHAPERONE"/>
    <property type="match status" value="1"/>
</dbReference>
<evidence type="ECO:0000313" key="9">
    <source>
        <dbReference type="EMBL" id="QHS50218.1"/>
    </source>
</evidence>
<dbReference type="Proteomes" id="UP000464389">
    <property type="component" value="Plasmid unnamed3"/>
</dbReference>
<dbReference type="SUPFAM" id="SSF49584">
    <property type="entry name" value="Periplasmic chaperone C-domain"/>
    <property type="match status" value="1"/>
</dbReference>
<feature type="domain" description="Pili assembly chaperone N-terminal" evidence="7">
    <location>
        <begin position="35"/>
        <end position="157"/>
    </location>
</feature>
<dbReference type="PRINTS" id="PR00969">
    <property type="entry name" value="CHAPERONPILI"/>
</dbReference>
<dbReference type="AlphaFoldDB" id="A0A6P1V7D6"/>
<dbReference type="InterPro" id="IPR008962">
    <property type="entry name" value="PapD-like_sf"/>
</dbReference>